<dbReference type="InterPro" id="IPR003593">
    <property type="entry name" value="AAA+_ATPase"/>
</dbReference>
<dbReference type="Proteomes" id="UP000216352">
    <property type="component" value="Unassembled WGS sequence"/>
</dbReference>
<dbReference type="GO" id="GO:0016887">
    <property type="term" value="F:ATP hydrolysis activity"/>
    <property type="evidence" value="ECO:0007669"/>
    <property type="project" value="InterPro"/>
</dbReference>
<dbReference type="GO" id="GO:0005524">
    <property type="term" value="F:ATP binding"/>
    <property type="evidence" value="ECO:0007669"/>
    <property type="project" value="UniProtKB-KW"/>
</dbReference>
<keyword evidence="3" id="KW-0547">Nucleotide-binding</keyword>
<keyword evidence="7" id="KW-1185">Reference proteome</keyword>
<evidence type="ECO:0000313" key="6">
    <source>
        <dbReference type="EMBL" id="OZG62166.1"/>
    </source>
</evidence>
<dbReference type="OrthoDB" id="8481147at2"/>
<dbReference type="PANTHER" id="PTHR43776">
    <property type="entry name" value="TRANSPORT ATP-BINDING PROTEIN"/>
    <property type="match status" value="1"/>
</dbReference>
<sequence length="290" mass="31146">MDGTKAILQGRGLSKSFGRGAAREQVLFDVDIDVREGECLAVIGGSGSGKSTLTRILLGLETADAGVVCYDGLAVNSSQSVADAAVVDTNVDSGAARVKPSSLSAMRKLPGFQALRRESGLVFQDPFGSLDPHWSVWRSVAEPVMLRHKDMPREAVLERVDQALRTVGLDPAVFARRHPANLSGGQAQRVAIARAIVNEPRVILADEPMSAIDVAARVQILEAFRAIRQARPGTALIVVSHDLGVVQHLADRIVVLHDGRVEEVGETDAMLADSRNAYTRQLIDAASMRW</sequence>
<dbReference type="SMART" id="SM00382">
    <property type="entry name" value="AAA"/>
    <property type="match status" value="1"/>
</dbReference>
<evidence type="ECO:0000256" key="1">
    <source>
        <dbReference type="ARBA" id="ARBA00005417"/>
    </source>
</evidence>
<evidence type="ECO:0000256" key="3">
    <source>
        <dbReference type="ARBA" id="ARBA00022741"/>
    </source>
</evidence>
<dbReference type="Gene3D" id="3.40.50.300">
    <property type="entry name" value="P-loop containing nucleotide triphosphate hydrolases"/>
    <property type="match status" value="1"/>
</dbReference>
<reference evidence="6 7" key="1">
    <citation type="journal article" date="2017" name="BMC Genomics">
        <title>Comparative genomic and phylogenomic analyses of the Bifidobacteriaceae family.</title>
        <authorList>
            <person name="Lugli G.A."/>
            <person name="Milani C."/>
            <person name="Turroni F."/>
            <person name="Duranti S."/>
            <person name="Mancabelli L."/>
            <person name="Mangifesta M."/>
            <person name="Ferrario C."/>
            <person name="Modesto M."/>
            <person name="Mattarelli P."/>
            <person name="Jiri K."/>
            <person name="van Sinderen D."/>
            <person name="Ventura M."/>
        </authorList>
    </citation>
    <scope>NUCLEOTIDE SEQUENCE [LARGE SCALE GENOMIC DNA]</scope>
    <source>
        <strain evidence="6 7">DSM 28807</strain>
    </source>
</reference>
<dbReference type="PROSITE" id="PS00211">
    <property type="entry name" value="ABC_TRANSPORTER_1"/>
    <property type="match status" value="1"/>
</dbReference>
<name>A0A261FTS2_9BIFI</name>
<dbReference type="InterPro" id="IPR027417">
    <property type="entry name" value="P-loop_NTPase"/>
</dbReference>
<gene>
    <name evidence="6" type="ORF">BLEM_0712</name>
</gene>
<comment type="caution">
    <text evidence="6">The sequence shown here is derived from an EMBL/GenBank/DDBJ whole genome shotgun (WGS) entry which is preliminary data.</text>
</comment>
<dbReference type="PROSITE" id="PS50893">
    <property type="entry name" value="ABC_TRANSPORTER_2"/>
    <property type="match status" value="1"/>
</dbReference>
<keyword evidence="2" id="KW-0813">Transport</keyword>
<dbReference type="GO" id="GO:0055085">
    <property type="term" value="P:transmembrane transport"/>
    <property type="evidence" value="ECO:0007669"/>
    <property type="project" value="UniProtKB-ARBA"/>
</dbReference>
<protein>
    <submittedName>
        <fullName evidence="6">Peptide ABC transporter ATPase</fullName>
    </submittedName>
</protein>
<dbReference type="Pfam" id="PF00005">
    <property type="entry name" value="ABC_tran"/>
    <property type="match status" value="1"/>
</dbReference>
<dbReference type="InterPro" id="IPR050319">
    <property type="entry name" value="ABC_transp_ATP-bind"/>
</dbReference>
<comment type="similarity">
    <text evidence="1">Belongs to the ABC transporter superfamily.</text>
</comment>
<dbReference type="EMBL" id="MWWX01000005">
    <property type="protein sequence ID" value="OZG62166.1"/>
    <property type="molecule type" value="Genomic_DNA"/>
</dbReference>
<feature type="domain" description="ABC transporter" evidence="5">
    <location>
        <begin position="8"/>
        <end position="283"/>
    </location>
</feature>
<keyword evidence="4" id="KW-0067">ATP-binding</keyword>
<dbReference type="InterPro" id="IPR003439">
    <property type="entry name" value="ABC_transporter-like_ATP-bd"/>
</dbReference>
<dbReference type="InterPro" id="IPR017871">
    <property type="entry name" value="ABC_transporter-like_CS"/>
</dbReference>
<evidence type="ECO:0000313" key="7">
    <source>
        <dbReference type="Proteomes" id="UP000216352"/>
    </source>
</evidence>
<dbReference type="STRING" id="1603886.GCA_001895165_01774"/>
<dbReference type="SUPFAM" id="SSF52540">
    <property type="entry name" value="P-loop containing nucleoside triphosphate hydrolases"/>
    <property type="match status" value="1"/>
</dbReference>
<dbReference type="CDD" id="cd03257">
    <property type="entry name" value="ABC_NikE_OppD_transporters"/>
    <property type="match status" value="1"/>
</dbReference>
<evidence type="ECO:0000256" key="2">
    <source>
        <dbReference type="ARBA" id="ARBA00022448"/>
    </source>
</evidence>
<evidence type="ECO:0000259" key="5">
    <source>
        <dbReference type="PROSITE" id="PS50893"/>
    </source>
</evidence>
<proteinExistence type="inferred from homology"/>
<accession>A0A261FTS2</accession>
<evidence type="ECO:0000256" key="4">
    <source>
        <dbReference type="ARBA" id="ARBA00022840"/>
    </source>
</evidence>
<organism evidence="6 7">
    <name type="scientific">Bifidobacterium lemurum</name>
    <dbReference type="NCBI Taxonomy" id="1603886"/>
    <lineage>
        <taxon>Bacteria</taxon>
        <taxon>Bacillati</taxon>
        <taxon>Actinomycetota</taxon>
        <taxon>Actinomycetes</taxon>
        <taxon>Bifidobacteriales</taxon>
        <taxon>Bifidobacteriaceae</taxon>
        <taxon>Bifidobacterium</taxon>
    </lineage>
</organism>
<dbReference type="PANTHER" id="PTHR43776:SF7">
    <property type="entry name" value="D,D-DIPEPTIDE TRANSPORT ATP-BINDING PROTEIN DDPF-RELATED"/>
    <property type="match status" value="1"/>
</dbReference>
<dbReference type="AlphaFoldDB" id="A0A261FTS2"/>